<dbReference type="PANTHER" id="PTHR43808:SF9">
    <property type="entry name" value="BLL0789 PROTEIN"/>
    <property type="match status" value="1"/>
</dbReference>
<dbReference type="Pfam" id="PF01546">
    <property type="entry name" value="Peptidase_M20"/>
    <property type="match status" value="1"/>
</dbReference>
<organism evidence="7 8">
    <name type="scientific">Streptomyces radiopugnans</name>
    <dbReference type="NCBI Taxonomy" id="403935"/>
    <lineage>
        <taxon>Bacteria</taxon>
        <taxon>Bacillati</taxon>
        <taxon>Actinomycetota</taxon>
        <taxon>Actinomycetes</taxon>
        <taxon>Kitasatosporales</taxon>
        <taxon>Streptomycetaceae</taxon>
        <taxon>Streptomyces</taxon>
    </lineage>
</organism>
<evidence type="ECO:0000313" key="7">
    <source>
        <dbReference type="EMBL" id="SEQ98465.1"/>
    </source>
</evidence>
<dbReference type="InterPro" id="IPR001261">
    <property type="entry name" value="ArgE/DapE_CS"/>
</dbReference>
<name>A0A1H9KHQ0_9ACTN</name>
<dbReference type="GO" id="GO:0046872">
    <property type="term" value="F:metal ion binding"/>
    <property type="evidence" value="ECO:0007669"/>
    <property type="project" value="UniProtKB-KW"/>
</dbReference>
<feature type="active site" description="Proton acceptor" evidence="5">
    <location>
        <position position="163"/>
    </location>
</feature>
<proteinExistence type="predicted"/>
<keyword evidence="3" id="KW-0378">Hydrolase</keyword>
<dbReference type="Pfam" id="PF07687">
    <property type="entry name" value="M20_dimer"/>
    <property type="match status" value="1"/>
</dbReference>
<dbReference type="InterPro" id="IPR036264">
    <property type="entry name" value="Bact_exopeptidase_dim_dom"/>
</dbReference>
<protein>
    <submittedName>
        <fullName evidence="7">Glutamate carboxypeptidase</fullName>
    </submittedName>
</protein>
<comment type="cofactor">
    <cofactor evidence="1">
        <name>Zn(2+)</name>
        <dbReference type="ChEBI" id="CHEBI:29105"/>
    </cofactor>
</comment>
<keyword evidence="2" id="KW-0479">Metal-binding</keyword>
<keyword evidence="4" id="KW-0862">Zinc</keyword>
<keyword evidence="8" id="KW-1185">Reference proteome</keyword>
<evidence type="ECO:0000256" key="3">
    <source>
        <dbReference type="ARBA" id="ARBA00022801"/>
    </source>
</evidence>
<dbReference type="AlphaFoldDB" id="A0A1H9KHQ0"/>
<keyword evidence="7" id="KW-0121">Carboxypeptidase</keyword>
<dbReference type="InterPro" id="IPR050072">
    <property type="entry name" value="Peptidase_M20A"/>
</dbReference>
<dbReference type="PANTHER" id="PTHR43808">
    <property type="entry name" value="ACETYLORNITHINE DEACETYLASE"/>
    <property type="match status" value="1"/>
</dbReference>
<dbReference type="Gene3D" id="3.30.70.360">
    <property type="match status" value="1"/>
</dbReference>
<dbReference type="RefSeq" id="WP_245770344.1">
    <property type="nucleotide sequence ID" value="NZ_FOET01000024.1"/>
</dbReference>
<evidence type="ECO:0000256" key="5">
    <source>
        <dbReference type="PIRSR" id="PIRSR037238-1"/>
    </source>
</evidence>
<dbReference type="SUPFAM" id="SSF55031">
    <property type="entry name" value="Bacterial exopeptidase dimerisation domain"/>
    <property type="match status" value="1"/>
</dbReference>
<dbReference type="InterPro" id="IPR017150">
    <property type="entry name" value="Pept_M20_glutamate_carboxypep"/>
</dbReference>
<keyword evidence="7" id="KW-0645">Protease</keyword>
<dbReference type="Proteomes" id="UP000199055">
    <property type="component" value="Unassembled WGS sequence"/>
</dbReference>
<dbReference type="STRING" id="403935.SAMN05216481_1242"/>
<gene>
    <name evidence="7" type="ORF">SAMN05216481_1242</name>
</gene>
<dbReference type="PIRSF" id="PIRSF037238">
    <property type="entry name" value="Carboxypeptidase_G2"/>
    <property type="match status" value="1"/>
</dbReference>
<dbReference type="InterPro" id="IPR002933">
    <property type="entry name" value="Peptidase_M20"/>
</dbReference>
<dbReference type="PROSITE" id="PS00758">
    <property type="entry name" value="ARGE_DAPE_CPG2_1"/>
    <property type="match status" value="1"/>
</dbReference>
<dbReference type="EMBL" id="FOET01000024">
    <property type="protein sequence ID" value="SEQ98465.1"/>
    <property type="molecule type" value="Genomic_DNA"/>
</dbReference>
<evidence type="ECO:0000256" key="1">
    <source>
        <dbReference type="ARBA" id="ARBA00001947"/>
    </source>
</evidence>
<reference evidence="7 8" key="1">
    <citation type="submission" date="2016-10" db="EMBL/GenBank/DDBJ databases">
        <authorList>
            <person name="de Groot N.N."/>
        </authorList>
    </citation>
    <scope>NUCLEOTIDE SEQUENCE [LARGE SCALE GENOMIC DNA]</scope>
    <source>
        <strain evidence="7 8">CGMCC 4.3519</strain>
    </source>
</reference>
<dbReference type="GO" id="GO:0004180">
    <property type="term" value="F:carboxypeptidase activity"/>
    <property type="evidence" value="ECO:0007669"/>
    <property type="project" value="UniProtKB-KW"/>
</dbReference>
<sequence>MSAPAHRRPAAAHLRAAVERRYPAFLADLGLMTGVDSGSYDSEGVDAVGAMAAERLRGLGFAVRSVPVGSTPDGRRLGDALVARHAGRAPGGRRLLLMAHLDTVYEAGTAAARPLRTEDGTAYSPGACDDKGGLLLGIAAIGALLDLGAEDWGELVFLCTPDEEIGSPGSRPLTEALAKEADFGLCLECARENGDLVTARKGVVDLRLTVRGRAAHSGVEPERGANAALAAAHLVIALQELGGGPGGTTVNVGRVRAGSRTNVVCDEAVLDVEVRSATRDGLWDARREIARLASRTWVEGTSVEVAEGEECPPLERTPQVADLADLALALAAELGVRAGAAATGGAADANFAAGTGLPVLDGLGPVGGGDHSPGEWLDLSSVVPRGALLAALISRLGTRGAG</sequence>
<evidence type="ECO:0000259" key="6">
    <source>
        <dbReference type="Pfam" id="PF07687"/>
    </source>
</evidence>
<feature type="active site" evidence="5">
    <location>
        <position position="102"/>
    </location>
</feature>
<evidence type="ECO:0000256" key="2">
    <source>
        <dbReference type="ARBA" id="ARBA00022723"/>
    </source>
</evidence>
<evidence type="ECO:0000313" key="8">
    <source>
        <dbReference type="Proteomes" id="UP000199055"/>
    </source>
</evidence>
<dbReference type="SUPFAM" id="SSF53187">
    <property type="entry name" value="Zn-dependent exopeptidases"/>
    <property type="match status" value="1"/>
</dbReference>
<accession>A0A1H9KHQ0</accession>
<dbReference type="InterPro" id="IPR011650">
    <property type="entry name" value="Peptidase_M20_dimer"/>
</dbReference>
<feature type="domain" description="Peptidase M20 dimerisation" evidence="6">
    <location>
        <begin position="198"/>
        <end position="297"/>
    </location>
</feature>
<evidence type="ECO:0000256" key="4">
    <source>
        <dbReference type="ARBA" id="ARBA00022833"/>
    </source>
</evidence>
<dbReference type="Gene3D" id="3.40.630.10">
    <property type="entry name" value="Zn peptidases"/>
    <property type="match status" value="1"/>
</dbReference>